<keyword evidence="12" id="KW-1185">Reference proteome</keyword>
<evidence type="ECO:0000313" key="12">
    <source>
        <dbReference type="Proteomes" id="UP000077628"/>
    </source>
</evidence>
<protein>
    <recommendedName>
        <fullName evidence="13">Murein biosynthesis integral membrane protein MurJ</fullName>
    </recommendedName>
</protein>
<evidence type="ECO:0000256" key="8">
    <source>
        <dbReference type="ARBA" id="ARBA00060041"/>
    </source>
</evidence>
<dbReference type="RefSeq" id="WP_064027075.1">
    <property type="nucleotide sequence ID" value="NZ_LUUK01000110.1"/>
</dbReference>
<comment type="function">
    <text evidence="8">Involved in peptidoglycan biosynthesis. Transports lipid-linked peptidoglycan precursors from the inner to the outer leaflet of the cytoplasmic membrane.</text>
</comment>
<dbReference type="AlphaFoldDB" id="A0A177NVM0"/>
<keyword evidence="5" id="KW-0573">Peptidoglycan synthesis</keyword>
<feature type="transmembrane region" description="Helical" evidence="10">
    <location>
        <begin position="296"/>
        <end position="316"/>
    </location>
</feature>
<feature type="transmembrane region" description="Helical" evidence="10">
    <location>
        <begin position="85"/>
        <end position="107"/>
    </location>
</feature>
<accession>A0A177NVM0</accession>
<feature type="transmembrane region" description="Helical" evidence="10">
    <location>
        <begin position="177"/>
        <end position="201"/>
    </location>
</feature>
<keyword evidence="4" id="KW-0133">Cell shape</keyword>
<evidence type="ECO:0000256" key="9">
    <source>
        <dbReference type="ARBA" id="ARBA00061532"/>
    </source>
</evidence>
<comment type="similarity">
    <text evidence="9">Belongs to the MurJ/MviN family.</text>
</comment>
<feature type="transmembrane region" description="Helical" evidence="10">
    <location>
        <begin position="122"/>
        <end position="142"/>
    </location>
</feature>
<evidence type="ECO:0000256" key="4">
    <source>
        <dbReference type="ARBA" id="ARBA00022960"/>
    </source>
</evidence>
<comment type="caution">
    <text evidence="11">The sequence shown here is derived from an EMBL/GenBank/DDBJ whole genome shotgun (WGS) entry which is preliminary data.</text>
</comment>
<comment type="subcellular location">
    <subcellularLocation>
        <location evidence="1">Cell membrane</location>
        <topology evidence="1">Multi-pass membrane protein</topology>
    </subcellularLocation>
</comment>
<dbReference type="GO" id="GO:0005886">
    <property type="term" value="C:plasma membrane"/>
    <property type="evidence" value="ECO:0007669"/>
    <property type="project" value="UniProtKB-SubCell"/>
</dbReference>
<dbReference type="PANTHER" id="PTHR43486">
    <property type="entry name" value="LIPID II FLIPPASE MURJ-RELATED"/>
    <property type="match status" value="1"/>
</dbReference>
<dbReference type="InterPro" id="IPR004268">
    <property type="entry name" value="MurJ"/>
</dbReference>
<dbReference type="GO" id="GO:0009252">
    <property type="term" value="P:peptidoglycan biosynthetic process"/>
    <property type="evidence" value="ECO:0007669"/>
    <property type="project" value="UniProtKB-KW"/>
</dbReference>
<evidence type="ECO:0000256" key="10">
    <source>
        <dbReference type="SAM" id="Phobius"/>
    </source>
</evidence>
<keyword evidence="7 10" id="KW-0472">Membrane</keyword>
<dbReference type="Proteomes" id="UP000077628">
    <property type="component" value="Unassembled WGS sequence"/>
</dbReference>
<feature type="transmembrane region" description="Helical" evidence="10">
    <location>
        <begin position="43"/>
        <end position="65"/>
    </location>
</feature>
<feature type="non-terminal residue" evidence="11">
    <location>
        <position position="390"/>
    </location>
</feature>
<gene>
    <name evidence="11" type="ORF">A1355_23545</name>
</gene>
<proteinExistence type="inferred from homology"/>
<evidence type="ECO:0000256" key="1">
    <source>
        <dbReference type="ARBA" id="ARBA00004651"/>
    </source>
</evidence>
<dbReference type="OrthoDB" id="6037421at2"/>
<evidence type="ECO:0000256" key="7">
    <source>
        <dbReference type="ARBA" id="ARBA00023136"/>
    </source>
</evidence>
<sequence>MLGSTLLLTLATLAGLVAGFGREWLLIADWGAGAKTDAFLVAMFLPEAIRVMLAGGLLSAAMLPLWQRADTQIQPLWLSGQIAHWLAAGLGLALAIAAAAPLLIGWIGPGLAAADRERGVEVLIWLAFTIPGFLTQAVLTVPLQAAGRFLLSGLGSLLFNLPPVVYLGWAGKQADEIWLAQSFLVGSALMALVLFPSAWGFGWRPWLAGAKGEFAQVWRQLWPLLLSSGASQGLALLERLTASLLGEGSVTLVNLARKLVNIPLIALMGLNQVLLGKMSGEGEQSRLRLMQRGLSICTRLTLLPVAGLMLISPLLVTKLLPAGLSQGPLPLLLALFALSIVFGSWNALLARYFYAGADTRTPLLCELSGSGVQAVLLLALPAYLGIWGLP</sequence>
<evidence type="ECO:0000256" key="2">
    <source>
        <dbReference type="ARBA" id="ARBA00022475"/>
    </source>
</evidence>
<dbReference type="PRINTS" id="PR01806">
    <property type="entry name" value="VIRFACTRMVIN"/>
</dbReference>
<organism evidence="11 12">
    <name type="scientific">Methylomonas koyamae</name>
    <dbReference type="NCBI Taxonomy" id="702114"/>
    <lineage>
        <taxon>Bacteria</taxon>
        <taxon>Pseudomonadati</taxon>
        <taxon>Pseudomonadota</taxon>
        <taxon>Gammaproteobacteria</taxon>
        <taxon>Methylococcales</taxon>
        <taxon>Methylococcaceae</taxon>
        <taxon>Methylomonas</taxon>
    </lineage>
</organism>
<name>A0A177NVM0_9GAMM</name>
<evidence type="ECO:0000313" key="11">
    <source>
        <dbReference type="EMBL" id="OAI21140.1"/>
    </source>
</evidence>
<feature type="transmembrane region" description="Helical" evidence="10">
    <location>
        <begin position="370"/>
        <end position="389"/>
    </location>
</feature>
<dbReference type="PANTHER" id="PTHR43486:SF1">
    <property type="entry name" value="LIPID II FLIPPASE MURJ-RELATED"/>
    <property type="match status" value="1"/>
</dbReference>
<evidence type="ECO:0000256" key="3">
    <source>
        <dbReference type="ARBA" id="ARBA00022692"/>
    </source>
</evidence>
<keyword evidence="3 10" id="KW-0812">Transmembrane</keyword>
<evidence type="ECO:0000256" key="6">
    <source>
        <dbReference type="ARBA" id="ARBA00022989"/>
    </source>
</evidence>
<dbReference type="Pfam" id="PF03023">
    <property type="entry name" value="MurJ"/>
    <property type="match status" value="1"/>
</dbReference>
<feature type="transmembrane region" description="Helical" evidence="10">
    <location>
        <begin position="149"/>
        <end position="171"/>
    </location>
</feature>
<keyword evidence="2" id="KW-1003">Cell membrane</keyword>
<feature type="transmembrane region" description="Helical" evidence="10">
    <location>
        <begin position="328"/>
        <end position="349"/>
    </location>
</feature>
<dbReference type="EMBL" id="LUUK01000110">
    <property type="protein sequence ID" value="OAI21140.1"/>
    <property type="molecule type" value="Genomic_DNA"/>
</dbReference>
<evidence type="ECO:0008006" key="13">
    <source>
        <dbReference type="Google" id="ProtNLM"/>
    </source>
</evidence>
<keyword evidence="6 10" id="KW-1133">Transmembrane helix</keyword>
<reference evidence="12" key="1">
    <citation type="submission" date="2016-03" db="EMBL/GenBank/DDBJ databases">
        <authorList>
            <person name="Heylen K."/>
            <person name="De Vos P."/>
            <person name="Vekeman B."/>
        </authorList>
    </citation>
    <scope>NUCLEOTIDE SEQUENCE [LARGE SCALE GENOMIC DNA]</scope>
    <source>
        <strain evidence="12">R-45383</strain>
    </source>
</reference>
<evidence type="ECO:0000256" key="5">
    <source>
        <dbReference type="ARBA" id="ARBA00022984"/>
    </source>
</evidence>
<dbReference type="STRING" id="702114.A1355_23545"/>
<dbReference type="GO" id="GO:0008360">
    <property type="term" value="P:regulation of cell shape"/>
    <property type="evidence" value="ECO:0007669"/>
    <property type="project" value="UniProtKB-KW"/>
</dbReference>